<dbReference type="PANTHER" id="PTHR10778:SF10">
    <property type="entry name" value="SOLUTE CARRIER FAMILY 35 MEMBER B1"/>
    <property type="match status" value="1"/>
</dbReference>
<sequence>MLLLGVYSLLFRSGGVFLSYLVYGIYQEKITKTKYGPGMELFDFYFSLLLFQCMINFIFSLIALRFWPESSVPSLEYKFSICGFSYITAMYTSNTSLKYVSYPTQVIGKSIKPIPVMLLSVLLARRRYPLQKYIFVTMISFGVALFMFNWHSTRDSASYFGFGECLLISSLLLDGVTGGVQEELKKYNVGSYTLMMHMNLWSIIYLVPVIVFSGEVSPFLEFIKRHPHIFYDMSIFGLTSAVGQIFLFGLITNFSPLTCSIVTTTRKFFTVLFSIILFGHSMTTCQWIGTVLIFSGLLLDQTYGKTRSKQSSNNTNNINGTMNSVKSHIELEKKSE</sequence>
<dbReference type="GO" id="GO:0000139">
    <property type="term" value="C:Golgi membrane"/>
    <property type="evidence" value="ECO:0007669"/>
    <property type="project" value="TreeGrafter"/>
</dbReference>
<protein>
    <submittedName>
        <fullName evidence="10">Putative udp-galactose transporter</fullName>
    </submittedName>
</protein>
<evidence type="ECO:0000256" key="1">
    <source>
        <dbReference type="ARBA" id="ARBA00004477"/>
    </source>
</evidence>
<evidence type="ECO:0000313" key="10">
    <source>
        <dbReference type="WBParaSite" id="Smp_171120.1"/>
    </source>
</evidence>
<feature type="transmembrane region" description="Helical" evidence="8">
    <location>
        <begin position="44"/>
        <end position="67"/>
    </location>
</feature>
<keyword evidence="9" id="KW-1185">Reference proteome</keyword>
<dbReference type="Proteomes" id="UP000008854">
    <property type="component" value="Unassembled WGS sequence"/>
</dbReference>
<evidence type="ECO:0000256" key="7">
    <source>
        <dbReference type="ARBA" id="ARBA00023136"/>
    </source>
</evidence>
<dbReference type="SUPFAM" id="SSF103481">
    <property type="entry name" value="Multidrug resistance efflux transporter EmrE"/>
    <property type="match status" value="2"/>
</dbReference>
<evidence type="ECO:0000256" key="5">
    <source>
        <dbReference type="ARBA" id="ARBA00022824"/>
    </source>
</evidence>
<feature type="transmembrane region" description="Helical" evidence="8">
    <location>
        <begin position="133"/>
        <end position="150"/>
    </location>
</feature>
<dbReference type="GO" id="GO:0005789">
    <property type="term" value="C:endoplasmic reticulum membrane"/>
    <property type="evidence" value="ECO:0007669"/>
    <property type="project" value="UniProtKB-SubCell"/>
</dbReference>
<accession>A0A3Q0KSV0</accession>
<dbReference type="STRING" id="6183.A0A3Q0KSV0"/>
<evidence type="ECO:0000256" key="4">
    <source>
        <dbReference type="ARBA" id="ARBA00022692"/>
    </source>
</evidence>
<proteinExistence type="inferred from homology"/>
<dbReference type="GO" id="GO:0005459">
    <property type="term" value="F:UDP-galactose transmembrane transporter activity"/>
    <property type="evidence" value="ECO:0007669"/>
    <property type="project" value="TreeGrafter"/>
</dbReference>
<evidence type="ECO:0000256" key="6">
    <source>
        <dbReference type="ARBA" id="ARBA00022989"/>
    </source>
</evidence>
<feature type="transmembrane region" description="Helical" evidence="8">
    <location>
        <begin position="6"/>
        <end position="23"/>
    </location>
</feature>
<dbReference type="InterPro" id="IPR037185">
    <property type="entry name" value="EmrE-like"/>
</dbReference>
<evidence type="ECO:0000256" key="3">
    <source>
        <dbReference type="ARBA" id="ARBA00022448"/>
    </source>
</evidence>
<dbReference type="ExpressionAtlas" id="A0A3Q0KSV0">
    <property type="expression patterns" value="baseline"/>
</dbReference>
<dbReference type="InParanoid" id="A0A3Q0KSV0"/>
<dbReference type="PANTHER" id="PTHR10778">
    <property type="entry name" value="SOLUTE CARRIER FAMILY 35 MEMBER B"/>
    <property type="match status" value="1"/>
</dbReference>
<evidence type="ECO:0000256" key="8">
    <source>
        <dbReference type="SAM" id="Phobius"/>
    </source>
</evidence>
<dbReference type="InterPro" id="IPR013657">
    <property type="entry name" value="SCL35B1-4/HUT1"/>
</dbReference>
<evidence type="ECO:0000256" key="2">
    <source>
        <dbReference type="ARBA" id="ARBA00010694"/>
    </source>
</evidence>
<keyword evidence="5" id="KW-0256">Endoplasmic reticulum</keyword>
<dbReference type="AlphaFoldDB" id="A0A3Q0KSV0"/>
<organism evidence="9 10">
    <name type="scientific">Schistosoma mansoni</name>
    <name type="common">Blood fluke</name>
    <dbReference type="NCBI Taxonomy" id="6183"/>
    <lineage>
        <taxon>Eukaryota</taxon>
        <taxon>Metazoa</taxon>
        <taxon>Spiralia</taxon>
        <taxon>Lophotrochozoa</taxon>
        <taxon>Platyhelminthes</taxon>
        <taxon>Trematoda</taxon>
        <taxon>Digenea</taxon>
        <taxon>Strigeidida</taxon>
        <taxon>Schistosomatoidea</taxon>
        <taxon>Schistosomatidae</taxon>
        <taxon>Schistosoma</taxon>
    </lineage>
</organism>
<dbReference type="WBParaSite" id="Smp_171120.1">
    <property type="protein sequence ID" value="Smp_171120.1"/>
    <property type="gene ID" value="Smp_171120"/>
</dbReference>
<keyword evidence="6 8" id="KW-1133">Transmembrane helix</keyword>
<feature type="transmembrane region" description="Helical" evidence="8">
    <location>
        <begin position="157"/>
        <end position="180"/>
    </location>
</feature>
<keyword evidence="4 8" id="KW-0812">Transmembrane</keyword>
<keyword evidence="7 8" id="KW-0472">Membrane</keyword>
<feature type="transmembrane region" description="Helical" evidence="8">
    <location>
        <begin position="200"/>
        <end position="222"/>
    </location>
</feature>
<dbReference type="Pfam" id="PF08449">
    <property type="entry name" value="UAA"/>
    <property type="match status" value="1"/>
</dbReference>
<feature type="transmembrane region" description="Helical" evidence="8">
    <location>
        <begin position="271"/>
        <end position="299"/>
    </location>
</feature>
<comment type="similarity">
    <text evidence="2">Belongs to the nucleotide-sugar transporter family. SLC35B subfamily.</text>
</comment>
<evidence type="ECO:0000313" key="9">
    <source>
        <dbReference type="Proteomes" id="UP000008854"/>
    </source>
</evidence>
<dbReference type="GO" id="GO:0005460">
    <property type="term" value="F:UDP-glucose transmembrane transporter activity"/>
    <property type="evidence" value="ECO:0007669"/>
    <property type="project" value="TreeGrafter"/>
</dbReference>
<dbReference type="FunCoup" id="A0A3Q0KSV0">
    <property type="interactions" value="1037"/>
</dbReference>
<reference evidence="10" key="2">
    <citation type="submission" date="2018-12" db="UniProtKB">
        <authorList>
            <consortium name="WormBaseParasite"/>
        </authorList>
    </citation>
    <scope>IDENTIFICATION</scope>
    <source>
        <strain evidence="10">Puerto Rican</strain>
    </source>
</reference>
<name>A0A3Q0KSV0_SCHMA</name>
<comment type="subcellular location">
    <subcellularLocation>
        <location evidence="1">Endoplasmic reticulum membrane</location>
        <topology evidence="1">Multi-pass membrane protein</topology>
    </subcellularLocation>
</comment>
<feature type="transmembrane region" description="Helical" evidence="8">
    <location>
        <begin position="229"/>
        <end position="251"/>
    </location>
</feature>
<keyword evidence="3" id="KW-0813">Transport</keyword>
<reference evidence="9" key="1">
    <citation type="journal article" date="2012" name="PLoS Negl. Trop. Dis.">
        <title>A systematically improved high quality genome and transcriptome of the human blood fluke Schistosoma mansoni.</title>
        <authorList>
            <person name="Protasio A.V."/>
            <person name="Tsai I.J."/>
            <person name="Babbage A."/>
            <person name="Nichol S."/>
            <person name="Hunt M."/>
            <person name="Aslett M.A."/>
            <person name="De Silva N."/>
            <person name="Velarde G.S."/>
            <person name="Anderson T.J."/>
            <person name="Clark R.C."/>
            <person name="Davidson C."/>
            <person name="Dillon G.P."/>
            <person name="Holroyd N.E."/>
            <person name="LoVerde P.T."/>
            <person name="Lloyd C."/>
            <person name="McQuillan J."/>
            <person name="Oliveira G."/>
            <person name="Otto T.D."/>
            <person name="Parker-Manuel S.J."/>
            <person name="Quail M.A."/>
            <person name="Wilson R.A."/>
            <person name="Zerlotini A."/>
            <person name="Dunne D.W."/>
            <person name="Berriman M."/>
        </authorList>
    </citation>
    <scope>NUCLEOTIDE SEQUENCE [LARGE SCALE GENOMIC DNA]</scope>
    <source>
        <strain evidence="9">Puerto Rican</strain>
    </source>
</reference>